<keyword evidence="1" id="KW-0472">Membrane</keyword>
<organism evidence="2 3">
    <name type="scientific">Legionella steigerwaltii</name>
    <dbReference type="NCBI Taxonomy" id="460"/>
    <lineage>
        <taxon>Bacteria</taxon>
        <taxon>Pseudomonadati</taxon>
        <taxon>Pseudomonadota</taxon>
        <taxon>Gammaproteobacteria</taxon>
        <taxon>Legionellales</taxon>
        <taxon>Legionellaceae</taxon>
        <taxon>Legionella</taxon>
    </lineage>
</organism>
<dbReference type="RefSeq" id="WP_165481738.1">
    <property type="nucleotide sequence ID" value="NZ_UGOY01000001.1"/>
</dbReference>
<reference evidence="2 3" key="1">
    <citation type="submission" date="2018-06" db="EMBL/GenBank/DDBJ databases">
        <authorList>
            <consortium name="Pathogen Informatics"/>
            <person name="Doyle S."/>
        </authorList>
    </citation>
    <scope>NUCLEOTIDE SEQUENCE [LARGE SCALE GENOMIC DNA]</scope>
    <source>
        <strain evidence="2 3">NCTC11991</strain>
    </source>
</reference>
<dbReference type="EMBL" id="UGOY01000001">
    <property type="protein sequence ID" value="STY22615.1"/>
    <property type="molecule type" value="Genomic_DNA"/>
</dbReference>
<proteinExistence type="predicted"/>
<dbReference type="Proteomes" id="UP000255110">
    <property type="component" value="Unassembled WGS sequence"/>
</dbReference>
<keyword evidence="1" id="KW-1133">Transmembrane helix</keyword>
<feature type="transmembrane region" description="Helical" evidence="1">
    <location>
        <begin position="24"/>
        <end position="46"/>
    </location>
</feature>
<protein>
    <submittedName>
        <fullName evidence="2">Uncharacterized protein</fullName>
    </submittedName>
</protein>
<evidence type="ECO:0000313" key="3">
    <source>
        <dbReference type="Proteomes" id="UP000255110"/>
    </source>
</evidence>
<sequence>MAESKDEKEVTLLPWRLKVDYSHAAYLVSFFLKKFIILNSLNCILVR</sequence>
<name>A0A378L6B4_9GAMM</name>
<dbReference type="AlphaFoldDB" id="A0A378L6B4"/>
<evidence type="ECO:0000256" key="1">
    <source>
        <dbReference type="SAM" id="Phobius"/>
    </source>
</evidence>
<gene>
    <name evidence="2" type="ORF">NCTC11991_01204</name>
</gene>
<keyword evidence="1" id="KW-0812">Transmembrane</keyword>
<accession>A0A378L6B4</accession>
<evidence type="ECO:0000313" key="2">
    <source>
        <dbReference type="EMBL" id="STY22615.1"/>
    </source>
</evidence>